<dbReference type="SUPFAM" id="SSF52540">
    <property type="entry name" value="P-loop containing nucleoside triphosphate hydrolases"/>
    <property type="match status" value="1"/>
</dbReference>
<feature type="DNA-binding region" description="OmpR/PhoB-type" evidence="6">
    <location>
        <begin position="1"/>
        <end position="97"/>
    </location>
</feature>
<dbReference type="SUPFAM" id="SSF48452">
    <property type="entry name" value="TPR-like"/>
    <property type="match status" value="1"/>
</dbReference>
<dbReference type="GO" id="GO:0043531">
    <property type="term" value="F:ADP binding"/>
    <property type="evidence" value="ECO:0007669"/>
    <property type="project" value="InterPro"/>
</dbReference>
<evidence type="ECO:0000256" key="3">
    <source>
        <dbReference type="ARBA" id="ARBA00023015"/>
    </source>
</evidence>
<keyword evidence="5" id="KW-0804">Transcription</keyword>
<dbReference type="InterPro" id="IPR001867">
    <property type="entry name" value="OmpR/PhoB-type_DNA-bd"/>
</dbReference>
<dbReference type="SUPFAM" id="SSF46894">
    <property type="entry name" value="C-terminal effector domain of the bipartite response regulators"/>
    <property type="match status" value="1"/>
</dbReference>
<dbReference type="CDD" id="cd15831">
    <property type="entry name" value="BTAD"/>
    <property type="match status" value="1"/>
</dbReference>
<dbReference type="AlphaFoldDB" id="A0A3B8GL74"/>
<dbReference type="Pfam" id="PF03704">
    <property type="entry name" value="BTAD"/>
    <property type="match status" value="1"/>
</dbReference>
<organism evidence="9">
    <name type="scientific">Streptomyces sp. SoC090715LN-16</name>
    <dbReference type="NCBI Taxonomy" id="1898658"/>
    <lineage>
        <taxon>Bacteria</taxon>
        <taxon>Bacillati</taxon>
        <taxon>Actinomycetota</taxon>
        <taxon>Actinomycetes</taxon>
        <taxon>Kitasatosporales</taxon>
        <taxon>Streptomycetaceae</taxon>
        <taxon>Streptomyces</taxon>
    </lineage>
</organism>
<protein>
    <submittedName>
        <fullName evidence="9">Regulatory protein</fullName>
    </submittedName>
</protein>
<feature type="domain" description="OmpR/PhoB-type" evidence="8">
    <location>
        <begin position="1"/>
        <end position="97"/>
    </location>
</feature>
<dbReference type="Pfam" id="PF00486">
    <property type="entry name" value="Trans_reg_C"/>
    <property type="match status" value="1"/>
</dbReference>
<reference evidence="9" key="1">
    <citation type="journal article" date="2018" name="ACS Chem. Biol.">
        <title>Discovery of an Antibacterial Isoindolinone-Containing Tetracyclic Polyketide by Cryptic Gene Activation and Characterization of Its Biosynthetic Gene Cluster.</title>
        <authorList>
            <person name="Thong W.L."/>
            <person name="Shin-ya K."/>
            <person name="Nishiyama M."/>
            <person name="Kuzuyama T."/>
        </authorList>
    </citation>
    <scope>NUCLEOTIDE SEQUENCE</scope>
    <source>
        <strain evidence="9">SoC090715LN-16</strain>
    </source>
</reference>
<keyword evidence="2" id="KW-0902">Two-component regulatory system</keyword>
<evidence type="ECO:0000259" key="8">
    <source>
        <dbReference type="PROSITE" id="PS51755"/>
    </source>
</evidence>
<evidence type="ECO:0000313" key="9">
    <source>
        <dbReference type="EMBL" id="BBE36475.1"/>
    </source>
</evidence>
<evidence type="ECO:0000256" key="6">
    <source>
        <dbReference type="PROSITE-ProRule" id="PRU01091"/>
    </source>
</evidence>
<proteinExistence type="inferred from homology"/>
<dbReference type="EMBL" id="LC386909">
    <property type="protein sequence ID" value="BBE36475.1"/>
    <property type="molecule type" value="Genomic_DNA"/>
</dbReference>
<dbReference type="InterPro" id="IPR011990">
    <property type="entry name" value="TPR-like_helical_dom_sf"/>
</dbReference>
<comment type="similarity">
    <text evidence="1">Belongs to the AfsR/DnrI/RedD regulatory family.</text>
</comment>
<evidence type="ECO:0000256" key="7">
    <source>
        <dbReference type="SAM" id="MobiDB-lite"/>
    </source>
</evidence>
<name>A0A3B8GL74_9ACTN</name>
<keyword evidence="4 6" id="KW-0238">DNA-binding</keyword>
<gene>
    <name evidence="9" type="primary">idmB27</name>
</gene>
<dbReference type="InterPro" id="IPR049945">
    <property type="entry name" value="AAA_22"/>
</dbReference>
<dbReference type="InterPro" id="IPR051677">
    <property type="entry name" value="AfsR-DnrI-RedD_regulator"/>
</dbReference>
<dbReference type="Gene3D" id="1.10.10.10">
    <property type="entry name" value="Winged helix-like DNA-binding domain superfamily/Winged helix DNA-binding domain"/>
    <property type="match status" value="1"/>
</dbReference>
<dbReference type="GO" id="GO:0003677">
    <property type="term" value="F:DNA binding"/>
    <property type="evidence" value="ECO:0007669"/>
    <property type="project" value="UniProtKB-UniRule"/>
</dbReference>
<dbReference type="SMART" id="SM00862">
    <property type="entry name" value="Trans_reg_C"/>
    <property type="match status" value="1"/>
</dbReference>
<dbReference type="PRINTS" id="PR00364">
    <property type="entry name" value="DISEASERSIST"/>
</dbReference>
<dbReference type="GO" id="GO:0000160">
    <property type="term" value="P:phosphorelay signal transduction system"/>
    <property type="evidence" value="ECO:0007669"/>
    <property type="project" value="UniProtKB-KW"/>
</dbReference>
<sequence>MQFRLLGNLEIESGDGRIVPLAPKLRTILSLLLTLNNQTVPVSRLIDELWPDEPPTTVVATIQTYVYQLRKILESRKFAKEKVPSLVTETSGYRLNVLPESIDSHVFERCFREGRLAFEAGDFERSARALHAGLSLWRSSAFADVTMGPRLEAYATQLEEARLQAIELRVDAKTELGQHQEVVRELKALTIAHPLHEGFQAKLMLALYRLGRRHESLDTYARLRTNLVEALGVEPTAATQRLHRALLAADDSVDEFLGAPRASSAAVHVHPAQLPADIPDFTGRTALLARTERLVLDCVDDTATNITVLTGRTGVGKTAFAVRLAHRLKRRFPDGQFYASLTDDNGEPADPRRLLGDFLRSLGFTPEQIPDTLEARSQLFRSWSADRGVLMVLDDALSEREARPLVPGGAHCAVLVSSCQSLPGLSGARVVEVDPLAPNEAVELLGRIVGRRWNDGDLPTLRTIVDKCECLPLALRAIGSRLCAPTHVSLEACAARLVDRHRRLSELRSGDLDLRARLARGRRQLTPATRGCLAPLSRETSTTFTSREAADILRCSTVQAEVALLEASQIRLVLPVGENGDGDMLFRIPDVVRIYFMEESGRGPLPERGGHRGMHVTEGSRSATTSAYWPTRTVGAAT</sequence>
<dbReference type="PANTHER" id="PTHR35807:SF1">
    <property type="entry name" value="TRANSCRIPTIONAL REGULATOR REDD"/>
    <property type="match status" value="1"/>
</dbReference>
<dbReference type="GO" id="GO:0006355">
    <property type="term" value="P:regulation of DNA-templated transcription"/>
    <property type="evidence" value="ECO:0007669"/>
    <property type="project" value="InterPro"/>
</dbReference>
<dbReference type="Gene3D" id="3.40.50.300">
    <property type="entry name" value="P-loop containing nucleotide triphosphate hydrolases"/>
    <property type="match status" value="1"/>
</dbReference>
<evidence type="ECO:0000256" key="4">
    <source>
        <dbReference type="ARBA" id="ARBA00023125"/>
    </source>
</evidence>
<keyword evidence="3" id="KW-0805">Transcription regulation</keyword>
<evidence type="ECO:0000256" key="1">
    <source>
        <dbReference type="ARBA" id="ARBA00005820"/>
    </source>
</evidence>
<dbReference type="PANTHER" id="PTHR35807">
    <property type="entry name" value="TRANSCRIPTIONAL REGULATOR REDD-RELATED"/>
    <property type="match status" value="1"/>
</dbReference>
<dbReference type="PROSITE" id="PS51755">
    <property type="entry name" value="OMPR_PHOB"/>
    <property type="match status" value="1"/>
</dbReference>
<dbReference type="InterPro" id="IPR036388">
    <property type="entry name" value="WH-like_DNA-bd_sf"/>
</dbReference>
<dbReference type="Pfam" id="PF13401">
    <property type="entry name" value="AAA_22"/>
    <property type="match status" value="1"/>
</dbReference>
<feature type="region of interest" description="Disordered" evidence="7">
    <location>
        <begin position="605"/>
        <end position="625"/>
    </location>
</feature>
<dbReference type="InterPro" id="IPR016032">
    <property type="entry name" value="Sig_transdc_resp-reg_C-effctor"/>
</dbReference>
<accession>A0A3B8GL74</accession>
<dbReference type="SMART" id="SM01043">
    <property type="entry name" value="BTAD"/>
    <property type="match status" value="1"/>
</dbReference>
<dbReference type="Gene3D" id="1.25.40.10">
    <property type="entry name" value="Tetratricopeptide repeat domain"/>
    <property type="match status" value="1"/>
</dbReference>
<dbReference type="InterPro" id="IPR005158">
    <property type="entry name" value="BTAD"/>
</dbReference>
<evidence type="ECO:0000256" key="2">
    <source>
        <dbReference type="ARBA" id="ARBA00023012"/>
    </source>
</evidence>
<dbReference type="InterPro" id="IPR027417">
    <property type="entry name" value="P-loop_NTPase"/>
</dbReference>
<evidence type="ECO:0000256" key="5">
    <source>
        <dbReference type="ARBA" id="ARBA00023163"/>
    </source>
</evidence>